<organism evidence="2 3">
    <name type="scientific">Zoogloea oleivorans</name>
    <dbReference type="NCBI Taxonomy" id="1552750"/>
    <lineage>
        <taxon>Bacteria</taxon>
        <taxon>Pseudomonadati</taxon>
        <taxon>Pseudomonadota</taxon>
        <taxon>Betaproteobacteria</taxon>
        <taxon>Rhodocyclales</taxon>
        <taxon>Zoogloeaceae</taxon>
        <taxon>Zoogloea</taxon>
    </lineage>
</organism>
<name>A0A6C2CLR8_9RHOO</name>
<evidence type="ECO:0000259" key="1">
    <source>
        <dbReference type="Pfam" id="PF13480"/>
    </source>
</evidence>
<dbReference type="InterPro" id="IPR038740">
    <property type="entry name" value="BioF2-like_GNAT_dom"/>
</dbReference>
<dbReference type="AlphaFoldDB" id="A0A6C2CLR8"/>
<proteinExistence type="predicted"/>
<reference evidence="2 3" key="1">
    <citation type="submission" date="2019-01" db="EMBL/GenBank/DDBJ databases">
        <title>Zoogloea oleivorans genome sequencing and assembly.</title>
        <authorList>
            <person name="Tancsics A."/>
            <person name="Farkas M."/>
            <person name="Kriszt B."/>
            <person name="Maroti G."/>
            <person name="Horvath B."/>
        </authorList>
    </citation>
    <scope>NUCLEOTIDE SEQUENCE [LARGE SCALE GENOMIC DNA]</scope>
    <source>
        <strain evidence="2 3">Buc</strain>
    </source>
</reference>
<dbReference type="GO" id="GO:0016740">
    <property type="term" value="F:transferase activity"/>
    <property type="evidence" value="ECO:0007669"/>
    <property type="project" value="UniProtKB-KW"/>
</dbReference>
<gene>
    <name evidence="2" type="ORF">ETQ85_19655</name>
</gene>
<comment type="caution">
    <text evidence="2">The sequence shown here is derived from an EMBL/GenBank/DDBJ whole genome shotgun (WGS) entry which is preliminary data.</text>
</comment>
<evidence type="ECO:0000313" key="3">
    <source>
        <dbReference type="Proteomes" id="UP000389128"/>
    </source>
</evidence>
<accession>A0A6C2CLR8</accession>
<dbReference type="OrthoDB" id="208468at2"/>
<protein>
    <submittedName>
        <fullName evidence="2">GNAT family N-acetyltransferase</fullName>
    </submittedName>
</protein>
<dbReference type="Proteomes" id="UP000389128">
    <property type="component" value="Unassembled WGS sequence"/>
</dbReference>
<sequence>MSSLPERLFSLPFVFRGKHLFSVNLHLAVREVSLPDALAGGRSDDSSDLFVPAGVDGCLLCKVPDPGWRTHTLYDDRVAYVLARDTWHYLSLAGGYDGFLENRYSAKTRESFARDEARFAAQFGGALDLREYRSAAQLAEFAELSRALCGDAGQVDVVRAKDLGGLVGFVLFADGAPIACLGLQSQGDTLLYVCAGEREDFRQWSAGAIVHLQAIRRLFADPSNRYVDFRPGDCEVKRQFANGALRSAVVLNLRRTLRNRLILSAYSLTRQLSAGREEAAVVPEAIRELLVFAG</sequence>
<keyword evidence="2" id="KW-0808">Transferase</keyword>
<feature type="domain" description="BioF2-like acetyltransferase" evidence="1">
    <location>
        <begin position="161"/>
        <end position="238"/>
    </location>
</feature>
<dbReference type="EMBL" id="SDKK01000022">
    <property type="protein sequence ID" value="TYC54292.1"/>
    <property type="molecule type" value="Genomic_DNA"/>
</dbReference>
<dbReference type="InterPro" id="IPR016181">
    <property type="entry name" value="Acyl_CoA_acyltransferase"/>
</dbReference>
<dbReference type="RefSeq" id="WP_148580786.1">
    <property type="nucleotide sequence ID" value="NZ_SDKK01000022.1"/>
</dbReference>
<keyword evidence="3" id="KW-1185">Reference proteome</keyword>
<dbReference type="Pfam" id="PF13480">
    <property type="entry name" value="Acetyltransf_6"/>
    <property type="match status" value="1"/>
</dbReference>
<dbReference type="SUPFAM" id="SSF55729">
    <property type="entry name" value="Acyl-CoA N-acyltransferases (Nat)"/>
    <property type="match status" value="1"/>
</dbReference>
<evidence type="ECO:0000313" key="2">
    <source>
        <dbReference type="EMBL" id="TYC54292.1"/>
    </source>
</evidence>